<evidence type="ECO:0000313" key="1">
    <source>
        <dbReference type="EMBL" id="GMS97394.1"/>
    </source>
</evidence>
<accession>A0AAV5TSG8</accession>
<protein>
    <submittedName>
        <fullName evidence="1">Uncharacterized protein</fullName>
    </submittedName>
</protein>
<gene>
    <name evidence="1" type="ORF">PENTCL1PPCAC_19569</name>
</gene>
<dbReference type="Proteomes" id="UP001432027">
    <property type="component" value="Unassembled WGS sequence"/>
</dbReference>
<name>A0AAV5TSG8_9BILA</name>
<organism evidence="1 2">
    <name type="scientific">Pristionchus entomophagus</name>
    <dbReference type="NCBI Taxonomy" id="358040"/>
    <lineage>
        <taxon>Eukaryota</taxon>
        <taxon>Metazoa</taxon>
        <taxon>Ecdysozoa</taxon>
        <taxon>Nematoda</taxon>
        <taxon>Chromadorea</taxon>
        <taxon>Rhabditida</taxon>
        <taxon>Rhabditina</taxon>
        <taxon>Diplogasteromorpha</taxon>
        <taxon>Diplogasteroidea</taxon>
        <taxon>Neodiplogasteridae</taxon>
        <taxon>Pristionchus</taxon>
    </lineage>
</organism>
<feature type="non-terminal residue" evidence="1">
    <location>
        <position position="1"/>
    </location>
</feature>
<dbReference type="AlphaFoldDB" id="A0AAV5TSG8"/>
<sequence length="182" mass="20990">LTGSEEFHREIFNLLKEFTVEYLDLGISNENNELLKEMMVDSYLHDLIRSCKALRVNNLGSNITPEVLHKLCKSMNEGGSAPRFLSMMVRKRDFVAFLKLIGIICRDRDSTFFSNRAVELYKWDDNDLNFKNSIFDGKLEIILGGYGGGYRFRELVINLHDSSSLQNAKNREKMTRIVVSPE</sequence>
<evidence type="ECO:0000313" key="2">
    <source>
        <dbReference type="Proteomes" id="UP001432027"/>
    </source>
</evidence>
<dbReference type="EMBL" id="BTSX01000004">
    <property type="protein sequence ID" value="GMS97394.1"/>
    <property type="molecule type" value="Genomic_DNA"/>
</dbReference>
<reference evidence="1" key="1">
    <citation type="submission" date="2023-10" db="EMBL/GenBank/DDBJ databases">
        <title>Genome assembly of Pristionchus species.</title>
        <authorList>
            <person name="Yoshida K."/>
            <person name="Sommer R.J."/>
        </authorList>
    </citation>
    <scope>NUCLEOTIDE SEQUENCE</scope>
    <source>
        <strain evidence="1">RS0144</strain>
    </source>
</reference>
<keyword evidence="2" id="KW-1185">Reference proteome</keyword>
<proteinExistence type="predicted"/>
<comment type="caution">
    <text evidence="1">The sequence shown here is derived from an EMBL/GenBank/DDBJ whole genome shotgun (WGS) entry which is preliminary data.</text>
</comment>